<evidence type="ECO:0000313" key="3">
    <source>
        <dbReference type="WBParaSite" id="snap_masked-unitig_37196-processed-gene-0.0-mRNA-1"/>
    </source>
</evidence>
<dbReference type="GO" id="GO:0005979">
    <property type="term" value="P:regulation of glycogen biosynthetic process"/>
    <property type="evidence" value="ECO:0007669"/>
    <property type="project" value="TreeGrafter"/>
</dbReference>
<dbReference type="GO" id="GO:2001069">
    <property type="term" value="F:glycogen binding"/>
    <property type="evidence" value="ECO:0007669"/>
    <property type="project" value="TreeGrafter"/>
</dbReference>
<dbReference type="Pfam" id="PF03370">
    <property type="entry name" value="CBM_21"/>
    <property type="match status" value="1"/>
</dbReference>
<reference evidence="3" key="1">
    <citation type="submission" date="2016-11" db="UniProtKB">
        <authorList>
            <consortium name="WormBaseParasite"/>
        </authorList>
    </citation>
    <scope>IDENTIFICATION</scope>
</reference>
<dbReference type="InterPro" id="IPR038175">
    <property type="entry name" value="CBM21_dom_sf"/>
</dbReference>
<dbReference type="PANTHER" id="PTHR12307">
    <property type="entry name" value="PROTEIN PHOSPHATASE 1 REGULATORY SUBUNIT"/>
    <property type="match status" value="1"/>
</dbReference>
<proteinExistence type="predicted"/>
<dbReference type="GO" id="GO:0000164">
    <property type="term" value="C:protein phosphatase type 1 complex"/>
    <property type="evidence" value="ECO:0007669"/>
    <property type="project" value="TreeGrafter"/>
</dbReference>
<dbReference type="GO" id="GO:0008157">
    <property type="term" value="F:protein phosphatase 1 binding"/>
    <property type="evidence" value="ECO:0007669"/>
    <property type="project" value="TreeGrafter"/>
</dbReference>
<dbReference type="InterPro" id="IPR005036">
    <property type="entry name" value="CBM21_dom"/>
</dbReference>
<protein>
    <submittedName>
        <fullName evidence="3">CBM21 domain-containing protein</fullName>
    </submittedName>
</protein>
<dbReference type="InterPro" id="IPR050782">
    <property type="entry name" value="PP1_regulatory_subunit_3"/>
</dbReference>
<feature type="domain" description="CBM21" evidence="1">
    <location>
        <begin position="44"/>
        <end position="151"/>
    </location>
</feature>
<dbReference type="AlphaFoldDB" id="A0A1I8JR13"/>
<evidence type="ECO:0000259" key="1">
    <source>
        <dbReference type="PROSITE" id="PS51159"/>
    </source>
</evidence>
<dbReference type="PANTHER" id="PTHR12307:SF36">
    <property type="entry name" value="GLYCOGEN-BINDING SUBUNIT 76A"/>
    <property type="match status" value="1"/>
</dbReference>
<name>A0A1I8JR13_9PLAT</name>
<organism evidence="2 3">
    <name type="scientific">Macrostomum lignano</name>
    <dbReference type="NCBI Taxonomy" id="282301"/>
    <lineage>
        <taxon>Eukaryota</taxon>
        <taxon>Metazoa</taxon>
        <taxon>Spiralia</taxon>
        <taxon>Lophotrochozoa</taxon>
        <taxon>Platyhelminthes</taxon>
        <taxon>Rhabditophora</taxon>
        <taxon>Macrostomorpha</taxon>
        <taxon>Macrostomida</taxon>
        <taxon>Macrostomidae</taxon>
        <taxon>Macrostomum</taxon>
    </lineage>
</organism>
<keyword evidence="2" id="KW-1185">Reference proteome</keyword>
<accession>A0A1I8JR13</accession>
<dbReference type="Proteomes" id="UP000095280">
    <property type="component" value="Unplaced"/>
</dbReference>
<evidence type="ECO:0000313" key="2">
    <source>
        <dbReference type="Proteomes" id="UP000095280"/>
    </source>
</evidence>
<dbReference type="Gene3D" id="2.60.40.2440">
    <property type="entry name" value="Carbohydrate binding type-21 domain"/>
    <property type="match status" value="1"/>
</dbReference>
<sequence>MGLDLTQVRLMREPSWVPPVLPREILANLPLPKNGSRINIRERIGATAGEHLSVQTAVLSSQSHARGIVNVKNVCFDKRVFVRVSFDSWRSYKDFDAKYLSLCDGGLTTVLALHSSVPLRLLTFEFCVCFEALSLGQSFWDNAVGQNYQVSACGAEQHFDLHNLVSHRTVAAAASASKESRSSCPDVSKPIHRQRAIRGRHEVFKGFVVLESRLLNTAAAAASAASSGSQPSSACCWAKLPDADIADFVDTDQKKFRGRRLPPRSR</sequence>
<dbReference type="WBParaSite" id="snap_masked-unitig_37196-processed-gene-0.0-mRNA-1">
    <property type="protein sequence ID" value="snap_masked-unitig_37196-processed-gene-0.0-mRNA-1"/>
    <property type="gene ID" value="snap_masked-unitig_37196-processed-gene-0.0"/>
</dbReference>
<dbReference type="PROSITE" id="PS51159">
    <property type="entry name" value="CBM21"/>
    <property type="match status" value="1"/>
</dbReference>